<sequence>MYMAIIKLFLLASTLLLFSCRNSGENNIRLPSQEYHYVALDTAKFTVEKAIYVPIYSHIYLNTGNRAFNLTATMSIRNISYTDSFYIKKIIYYGSKGEELKKYIDSTLLLKPMASYEFVVEHDESKGGAGANFVVSWAAKNNKTEPLIEAVMVGDYNGMSFITQGVEIKQ</sequence>
<dbReference type="Pfam" id="PF11322">
    <property type="entry name" value="DUF3124"/>
    <property type="match status" value="1"/>
</dbReference>
<keyword evidence="1" id="KW-0732">Signal</keyword>
<organism evidence="2 3">
    <name type="scientific">Ilyomonas limi</name>
    <dbReference type="NCBI Taxonomy" id="2575867"/>
    <lineage>
        <taxon>Bacteria</taxon>
        <taxon>Pseudomonadati</taxon>
        <taxon>Bacteroidota</taxon>
        <taxon>Chitinophagia</taxon>
        <taxon>Chitinophagales</taxon>
        <taxon>Chitinophagaceae</taxon>
        <taxon>Ilyomonas</taxon>
    </lineage>
</organism>
<protein>
    <submittedName>
        <fullName evidence="2">DUF3124 domain-containing protein</fullName>
    </submittedName>
</protein>
<dbReference type="EMBL" id="SZQL01000002">
    <property type="protein sequence ID" value="TKK70936.1"/>
    <property type="molecule type" value="Genomic_DNA"/>
</dbReference>
<keyword evidence="3" id="KW-1185">Reference proteome</keyword>
<dbReference type="AlphaFoldDB" id="A0A4U3LA86"/>
<name>A0A4U3LA86_9BACT</name>
<evidence type="ECO:0000313" key="2">
    <source>
        <dbReference type="EMBL" id="TKK70936.1"/>
    </source>
</evidence>
<dbReference type="Proteomes" id="UP000305848">
    <property type="component" value="Unassembled WGS sequence"/>
</dbReference>
<reference evidence="2 3" key="1">
    <citation type="submission" date="2019-05" db="EMBL/GenBank/DDBJ databases">
        <title>Panacibacter sp. strain 17mud1-8 Genome sequencing and assembly.</title>
        <authorList>
            <person name="Chhetri G."/>
        </authorList>
    </citation>
    <scope>NUCLEOTIDE SEQUENCE [LARGE SCALE GENOMIC DNA]</scope>
    <source>
        <strain evidence="2 3">17mud1-8</strain>
    </source>
</reference>
<feature type="signal peptide" evidence="1">
    <location>
        <begin position="1"/>
        <end position="23"/>
    </location>
</feature>
<feature type="chain" id="PRO_5020874483" evidence="1">
    <location>
        <begin position="24"/>
        <end position="170"/>
    </location>
</feature>
<gene>
    <name evidence="2" type="ORF">FC093_04400</name>
</gene>
<dbReference type="InterPro" id="IPR021471">
    <property type="entry name" value="DUF3124"/>
</dbReference>
<evidence type="ECO:0000313" key="3">
    <source>
        <dbReference type="Proteomes" id="UP000305848"/>
    </source>
</evidence>
<comment type="caution">
    <text evidence="2">The sequence shown here is derived from an EMBL/GenBank/DDBJ whole genome shotgun (WGS) entry which is preliminary data.</text>
</comment>
<proteinExistence type="predicted"/>
<evidence type="ECO:0000256" key="1">
    <source>
        <dbReference type="SAM" id="SignalP"/>
    </source>
</evidence>
<dbReference type="OrthoDB" id="283474at2"/>
<accession>A0A4U3LA86</accession>
<dbReference type="PROSITE" id="PS51257">
    <property type="entry name" value="PROKAR_LIPOPROTEIN"/>
    <property type="match status" value="1"/>
</dbReference>